<proteinExistence type="predicted"/>
<evidence type="ECO:0000259" key="1">
    <source>
        <dbReference type="Pfam" id="PF12392"/>
    </source>
</evidence>
<organism evidence="2 3">
    <name type="scientific">Alkaliphilus metalliredigens (strain QYMF)</name>
    <dbReference type="NCBI Taxonomy" id="293826"/>
    <lineage>
        <taxon>Bacteria</taxon>
        <taxon>Bacillati</taxon>
        <taxon>Bacillota</taxon>
        <taxon>Clostridia</taxon>
        <taxon>Peptostreptococcales</taxon>
        <taxon>Natronincolaceae</taxon>
        <taxon>Alkaliphilus</taxon>
    </lineage>
</organism>
<evidence type="ECO:0000313" key="3">
    <source>
        <dbReference type="Proteomes" id="UP000001572"/>
    </source>
</evidence>
<name>A6TNQ1_ALKMQ</name>
<sequence length="807" mass="92151">MRREIELLAPAGSFEALRAAVQNGANAIYLGGAEFSARAYASNFDREQLEEAVDYAHMRGVKIYVTVNTLIKDREMEGLLGYITFLYQIDVDAIIVQDLGLVKILRETLPEFEVHCSTQMTLHNSEGVKLLKNMGMSRVVLARELSLEEIKTIYQTTEMELEVFVHGALCVSYSGQCLMSSLIGGRSGNRGRCAQPCRRMYELYDLEKGEPVQPIDSQAFHMSMRDLNTFDHIHQLIDSGVTSFKIEGRMKKPQYVASIVGSYRQAIDHYLEHNQAFKDEELQWEMEQMFNRKFTKGYLFNSQKTEVINIQKPNNRGVSLGEVMDYHTKTKKMKIKLLRDIEPGDGIEVWGQKKEEIGGSVKIQGSKGQVVEIEMRGNIQPGDEVYKTLDISLNKELEKTYHRQVENRKINIRAEIKVELGNPCELSLWDDRGNTAFVKSDFIVEAAQKVAVDKEKIVKNVSKLGDTPYHLENVQVTLDPNVSVPLSVINDIRRKAIEIINAQRNVGYKGRPDVIPHLPMLNDIIEDKYSHASRRKGLVVKCDSIMHLREVVTKDVHRVYYGDFKTLQVAIDLCHGKKIEIYFKSPSIIKDQEMTHLVEGLSKLKIDGVLAGDLGMLNVSIQNLKIPTIADYSLNIFNSYTAQLMADMGAKGMTPSLELTLREMKGLKSIKGLDTEAVSYGKLPIMTMEYCPLVQVEKCDQQCAPCKYYQYDYRWGLKDHKDIIFPFTKDYWGRTILFNGQTLYLADKLSDFKDLKVKWLRLEFTDETKEDVTSTITQYEKGLMGKEEPLKKKQGTFTRGHYYRGVE</sequence>
<dbReference type="AlphaFoldDB" id="A6TNQ1"/>
<reference evidence="3" key="1">
    <citation type="journal article" date="2016" name="Genome Announc.">
        <title>Complete genome sequence of Alkaliphilus metalliredigens strain QYMF, an alkaliphilic and metal-reducing bacterium isolated from borax-contaminated leachate ponds.</title>
        <authorList>
            <person name="Hwang C."/>
            <person name="Copeland A."/>
            <person name="Lucas S."/>
            <person name="Lapidus A."/>
            <person name="Barry K."/>
            <person name="Detter J.C."/>
            <person name="Glavina Del Rio T."/>
            <person name="Hammon N."/>
            <person name="Israni S."/>
            <person name="Dalin E."/>
            <person name="Tice H."/>
            <person name="Pitluck S."/>
            <person name="Chertkov O."/>
            <person name="Brettin T."/>
            <person name="Bruce D."/>
            <person name="Han C."/>
            <person name="Schmutz J."/>
            <person name="Larimer F."/>
            <person name="Land M.L."/>
            <person name="Hauser L."/>
            <person name="Kyrpides N."/>
            <person name="Mikhailova N."/>
            <person name="Ye Q."/>
            <person name="Zhou J."/>
            <person name="Richardson P."/>
            <person name="Fields M.W."/>
        </authorList>
    </citation>
    <scope>NUCLEOTIDE SEQUENCE [LARGE SCALE GENOMIC DNA]</scope>
    <source>
        <strain evidence="3">QYMF</strain>
    </source>
</reference>
<keyword evidence="3" id="KW-1185">Reference proteome</keyword>
<dbReference type="PROSITE" id="PS01276">
    <property type="entry name" value="PEPTIDASE_U32"/>
    <property type="match status" value="1"/>
</dbReference>
<dbReference type="InterPro" id="IPR001539">
    <property type="entry name" value="Peptidase_U32"/>
</dbReference>
<dbReference type="OrthoDB" id="9807498at2"/>
<dbReference type="InterPro" id="IPR020988">
    <property type="entry name" value="Pept_U32_collagenase"/>
</dbReference>
<dbReference type="eggNOG" id="COG0826">
    <property type="taxonomic scope" value="Bacteria"/>
</dbReference>
<gene>
    <name evidence="2" type="ordered locus">Amet_1642</name>
</gene>
<feature type="domain" description="Peptidase U32 collagenase" evidence="1">
    <location>
        <begin position="385"/>
        <end position="504"/>
    </location>
</feature>
<evidence type="ECO:0000313" key="2">
    <source>
        <dbReference type="EMBL" id="ABR47819.1"/>
    </source>
</evidence>
<dbReference type="PANTHER" id="PTHR30217">
    <property type="entry name" value="PEPTIDASE U32 FAMILY"/>
    <property type="match status" value="1"/>
</dbReference>
<dbReference type="Proteomes" id="UP000001572">
    <property type="component" value="Chromosome"/>
</dbReference>
<dbReference type="EMBL" id="CP000724">
    <property type="protein sequence ID" value="ABR47819.1"/>
    <property type="molecule type" value="Genomic_DNA"/>
</dbReference>
<dbReference type="HOGENOM" id="CLU_011540_4_0_9"/>
<dbReference type="Pfam" id="PF12392">
    <property type="entry name" value="DUF3656"/>
    <property type="match status" value="1"/>
</dbReference>
<dbReference type="InterPro" id="IPR051454">
    <property type="entry name" value="RNA/ubiquinone_mod_enzymes"/>
</dbReference>
<dbReference type="PANTHER" id="PTHR30217:SF10">
    <property type="entry name" value="23S RRNA 5-HYDROXYCYTIDINE C2501 SYNTHASE"/>
    <property type="match status" value="1"/>
</dbReference>
<dbReference type="KEGG" id="amt:Amet_1642"/>
<accession>A6TNQ1</accession>
<dbReference type="Pfam" id="PF01136">
    <property type="entry name" value="Peptidase_U32"/>
    <property type="match status" value="2"/>
</dbReference>
<dbReference type="STRING" id="293826.Amet_1642"/>
<dbReference type="RefSeq" id="WP_012062857.1">
    <property type="nucleotide sequence ID" value="NC_009633.1"/>
</dbReference>
<protein>
    <submittedName>
        <fullName evidence="2">Peptidase U32</fullName>
    </submittedName>
</protein>